<dbReference type="PANTHER" id="PTHR43130:SF2">
    <property type="entry name" value="DJ-1_PFPI DOMAIN-CONTAINING PROTEIN"/>
    <property type="match status" value="1"/>
</dbReference>
<protein>
    <submittedName>
        <fullName evidence="2">DJ-1/PfpI family protein</fullName>
    </submittedName>
</protein>
<accession>A0A371PH91</accession>
<dbReference type="Gene3D" id="3.40.50.880">
    <property type="match status" value="1"/>
</dbReference>
<evidence type="ECO:0000313" key="2">
    <source>
        <dbReference type="EMBL" id="REK75606.1"/>
    </source>
</evidence>
<dbReference type="OrthoDB" id="9803764at2"/>
<reference evidence="2 3" key="1">
    <citation type="submission" date="2018-08" db="EMBL/GenBank/DDBJ databases">
        <title>Paenibacillus sp. M4BSY-1, whole genome shotgun sequence.</title>
        <authorList>
            <person name="Tuo L."/>
        </authorList>
    </citation>
    <scope>NUCLEOTIDE SEQUENCE [LARGE SCALE GENOMIC DNA]</scope>
    <source>
        <strain evidence="2 3">M4BSY-1</strain>
    </source>
</reference>
<feature type="domain" description="DJ-1/PfpI" evidence="1">
    <location>
        <begin position="4"/>
        <end position="182"/>
    </location>
</feature>
<dbReference type="InterPro" id="IPR052158">
    <property type="entry name" value="INH-QAR"/>
</dbReference>
<dbReference type="GO" id="GO:0006355">
    <property type="term" value="P:regulation of DNA-templated transcription"/>
    <property type="evidence" value="ECO:0007669"/>
    <property type="project" value="TreeGrafter"/>
</dbReference>
<dbReference type="Proteomes" id="UP000261905">
    <property type="component" value="Unassembled WGS sequence"/>
</dbReference>
<dbReference type="RefSeq" id="WP_116041990.1">
    <property type="nucleotide sequence ID" value="NZ_QUBQ01000001.1"/>
</dbReference>
<organism evidence="2 3">
    <name type="scientific">Paenibacillus paeoniae</name>
    <dbReference type="NCBI Taxonomy" id="2292705"/>
    <lineage>
        <taxon>Bacteria</taxon>
        <taxon>Bacillati</taxon>
        <taxon>Bacillota</taxon>
        <taxon>Bacilli</taxon>
        <taxon>Bacillales</taxon>
        <taxon>Paenibacillaceae</taxon>
        <taxon>Paenibacillus</taxon>
    </lineage>
</organism>
<comment type="caution">
    <text evidence="2">The sequence shown here is derived from an EMBL/GenBank/DDBJ whole genome shotgun (WGS) entry which is preliminary data.</text>
</comment>
<keyword evidence="3" id="KW-1185">Reference proteome</keyword>
<name>A0A371PH91_9BACL</name>
<dbReference type="PANTHER" id="PTHR43130">
    <property type="entry name" value="ARAC-FAMILY TRANSCRIPTIONAL REGULATOR"/>
    <property type="match status" value="1"/>
</dbReference>
<dbReference type="SUPFAM" id="SSF52317">
    <property type="entry name" value="Class I glutamine amidotransferase-like"/>
    <property type="match status" value="1"/>
</dbReference>
<proteinExistence type="predicted"/>
<dbReference type="InterPro" id="IPR002818">
    <property type="entry name" value="DJ-1/PfpI"/>
</dbReference>
<dbReference type="CDD" id="cd03139">
    <property type="entry name" value="GATase1_PfpI_2"/>
    <property type="match status" value="1"/>
</dbReference>
<dbReference type="AlphaFoldDB" id="A0A371PH91"/>
<dbReference type="Pfam" id="PF01965">
    <property type="entry name" value="DJ-1_PfpI"/>
    <property type="match status" value="1"/>
</dbReference>
<evidence type="ECO:0000313" key="3">
    <source>
        <dbReference type="Proteomes" id="UP000261905"/>
    </source>
</evidence>
<dbReference type="EMBL" id="QUBQ01000001">
    <property type="protein sequence ID" value="REK75606.1"/>
    <property type="molecule type" value="Genomic_DNA"/>
</dbReference>
<dbReference type="InterPro" id="IPR029062">
    <property type="entry name" value="Class_I_gatase-like"/>
</dbReference>
<sequence>MLHVQVVLFDGFDLLDAIAPYEVFCAAAMNTDHALTVELVTAEGPRLVTSGINGVKMEATGRLNPQRTGIIVVPGASGKIEGNSPDSIPAILNRAMRTELTSIVGEALEQQGTIVATVCGGSLILAMGGLLEGRPAVTNHLGMDLLGATGAIPVQARIVDDGHLVTGGGVTSGLDVALYLVERELGPRLAHSVEQLFEFERRGTVWRNTGVAPVQQQGKEEEAGKESAEVTASEAHPNEEHIQASSFNGNWDTTIATPVGKLQVQLAISTSNGIIQGKATQGDETVEFIAPTLLDEKLAWSLQISKPMRLNLKFEVTAEGDRMSGIAKAGILPASKLTGIRVSS</sequence>
<evidence type="ECO:0000259" key="1">
    <source>
        <dbReference type="Pfam" id="PF01965"/>
    </source>
</evidence>
<gene>
    <name evidence="2" type="ORF">DX130_00495</name>
</gene>